<accession>A0ABU9D404</accession>
<keyword evidence="12" id="KW-1185">Reference proteome</keyword>
<evidence type="ECO:0000256" key="4">
    <source>
        <dbReference type="ARBA" id="ARBA00022272"/>
    </source>
</evidence>
<sequence length="206" mass="22310">MIRVKICGIGSREDALLAADAGADAIGLVFYAKSPRNVDIGQAQAILAVLPPFVSTVGLFVNETPERVREVLAHCPLDILQFHGEETPEYCASYSRPYLKALRMHPDLDPLAEMARHPQARAFLLDAYSPLAAGGTGQLFDWARVPRESSRPLILAGGLGPENVADAIRLAQPYGVDVSSGVELRPGVKDAKLVRAFVERARQARI</sequence>
<keyword evidence="6 9" id="KW-0822">Tryptophan biosynthesis</keyword>
<comment type="similarity">
    <text evidence="9">Belongs to the TrpF family.</text>
</comment>
<dbReference type="PANTHER" id="PTHR42894">
    <property type="entry name" value="N-(5'-PHOSPHORIBOSYL)ANTHRANILATE ISOMERASE"/>
    <property type="match status" value="1"/>
</dbReference>
<keyword evidence="8 9" id="KW-0413">Isomerase</keyword>
<dbReference type="GO" id="GO:0004640">
    <property type="term" value="F:phosphoribosylanthranilate isomerase activity"/>
    <property type="evidence" value="ECO:0007669"/>
    <property type="project" value="UniProtKB-EC"/>
</dbReference>
<reference evidence="11 12" key="1">
    <citation type="submission" date="2024-04" db="EMBL/GenBank/DDBJ databases">
        <authorList>
            <person name="Abashina T."/>
            <person name="Shaikin A."/>
        </authorList>
    </citation>
    <scope>NUCLEOTIDE SEQUENCE [LARGE SCALE GENOMIC DNA]</scope>
    <source>
        <strain evidence="11 12">AAFK</strain>
    </source>
</reference>
<evidence type="ECO:0000256" key="2">
    <source>
        <dbReference type="ARBA" id="ARBA00004664"/>
    </source>
</evidence>
<dbReference type="NCBIfam" id="NF002298">
    <property type="entry name" value="PRK01222.1-4"/>
    <property type="match status" value="1"/>
</dbReference>
<dbReference type="RefSeq" id="WP_341369363.1">
    <property type="nucleotide sequence ID" value="NZ_JBBPCO010000001.1"/>
</dbReference>
<protein>
    <recommendedName>
        <fullName evidence="4 9">N-(5'-phosphoribosyl)anthranilate isomerase</fullName>
        <shortName evidence="9">PRAI</shortName>
        <ecNumber evidence="3 9">5.3.1.24</ecNumber>
    </recommendedName>
</protein>
<comment type="catalytic activity">
    <reaction evidence="1 9">
        <text>N-(5-phospho-beta-D-ribosyl)anthranilate = 1-(2-carboxyphenylamino)-1-deoxy-D-ribulose 5-phosphate</text>
        <dbReference type="Rhea" id="RHEA:21540"/>
        <dbReference type="ChEBI" id="CHEBI:18277"/>
        <dbReference type="ChEBI" id="CHEBI:58613"/>
        <dbReference type="EC" id="5.3.1.24"/>
    </reaction>
</comment>
<dbReference type="EC" id="5.3.1.24" evidence="3 9"/>
<comment type="caution">
    <text evidence="11">The sequence shown here is derived from an EMBL/GenBank/DDBJ whole genome shotgun (WGS) entry which is preliminary data.</text>
</comment>
<evidence type="ECO:0000256" key="6">
    <source>
        <dbReference type="ARBA" id="ARBA00022822"/>
    </source>
</evidence>
<organism evidence="11 12">
    <name type="scientific">Thermithiobacillus plumbiphilus</name>
    <dbReference type="NCBI Taxonomy" id="1729899"/>
    <lineage>
        <taxon>Bacteria</taxon>
        <taxon>Pseudomonadati</taxon>
        <taxon>Pseudomonadota</taxon>
        <taxon>Acidithiobacillia</taxon>
        <taxon>Acidithiobacillales</taxon>
        <taxon>Thermithiobacillaceae</taxon>
        <taxon>Thermithiobacillus</taxon>
    </lineage>
</organism>
<dbReference type="Pfam" id="PF00697">
    <property type="entry name" value="PRAI"/>
    <property type="match status" value="1"/>
</dbReference>
<evidence type="ECO:0000256" key="5">
    <source>
        <dbReference type="ARBA" id="ARBA00022605"/>
    </source>
</evidence>
<evidence type="ECO:0000256" key="3">
    <source>
        <dbReference type="ARBA" id="ARBA00012572"/>
    </source>
</evidence>
<evidence type="ECO:0000313" key="11">
    <source>
        <dbReference type="EMBL" id="MEK8088297.1"/>
    </source>
</evidence>
<dbReference type="HAMAP" id="MF_00135">
    <property type="entry name" value="PRAI"/>
    <property type="match status" value="1"/>
</dbReference>
<evidence type="ECO:0000256" key="9">
    <source>
        <dbReference type="HAMAP-Rule" id="MF_00135"/>
    </source>
</evidence>
<evidence type="ECO:0000313" key="12">
    <source>
        <dbReference type="Proteomes" id="UP001446205"/>
    </source>
</evidence>
<dbReference type="CDD" id="cd00405">
    <property type="entry name" value="PRAI"/>
    <property type="match status" value="1"/>
</dbReference>
<dbReference type="InterPro" id="IPR013785">
    <property type="entry name" value="Aldolase_TIM"/>
</dbReference>
<proteinExistence type="inferred from homology"/>
<feature type="domain" description="N-(5'phosphoribosyl) anthranilate isomerase (PRAI)" evidence="10">
    <location>
        <begin position="4"/>
        <end position="199"/>
    </location>
</feature>
<comment type="pathway">
    <text evidence="2 9">Amino-acid biosynthesis; L-tryptophan biosynthesis; L-tryptophan from chorismate: step 3/5.</text>
</comment>
<dbReference type="InterPro" id="IPR044643">
    <property type="entry name" value="TrpF_fam"/>
</dbReference>
<keyword evidence="7 9" id="KW-0057">Aromatic amino acid biosynthesis</keyword>
<dbReference type="InterPro" id="IPR011060">
    <property type="entry name" value="RibuloseP-bd_barrel"/>
</dbReference>
<dbReference type="SUPFAM" id="SSF51366">
    <property type="entry name" value="Ribulose-phoshate binding barrel"/>
    <property type="match status" value="1"/>
</dbReference>
<evidence type="ECO:0000259" key="10">
    <source>
        <dbReference type="Pfam" id="PF00697"/>
    </source>
</evidence>
<keyword evidence="5 9" id="KW-0028">Amino-acid biosynthesis</keyword>
<dbReference type="InterPro" id="IPR001240">
    <property type="entry name" value="PRAI_dom"/>
</dbReference>
<dbReference type="EMBL" id="JBBPCO010000001">
    <property type="protein sequence ID" value="MEK8088297.1"/>
    <property type="molecule type" value="Genomic_DNA"/>
</dbReference>
<evidence type="ECO:0000256" key="7">
    <source>
        <dbReference type="ARBA" id="ARBA00023141"/>
    </source>
</evidence>
<name>A0ABU9D404_9PROT</name>
<evidence type="ECO:0000256" key="8">
    <source>
        <dbReference type="ARBA" id="ARBA00023235"/>
    </source>
</evidence>
<dbReference type="PANTHER" id="PTHR42894:SF1">
    <property type="entry name" value="N-(5'-PHOSPHORIBOSYL)ANTHRANILATE ISOMERASE"/>
    <property type="match status" value="1"/>
</dbReference>
<evidence type="ECO:0000256" key="1">
    <source>
        <dbReference type="ARBA" id="ARBA00001164"/>
    </source>
</evidence>
<gene>
    <name evidence="9" type="primary">trpF</name>
    <name evidence="11" type="ORF">WOB96_00830</name>
</gene>
<dbReference type="Proteomes" id="UP001446205">
    <property type="component" value="Unassembled WGS sequence"/>
</dbReference>
<dbReference type="Gene3D" id="3.20.20.70">
    <property type="entry name" value="Aldolase class I"/>
    <property type="match status" value="1"/>
</dbReference>